<accession>A0A7M5XB60</accession>
<keyword evidence="3" id="KW-1185">Reference proteome</keyword>
<feature type="chain" id="PRO_5029515098" evidence="1">
    <location>
        <begin position="30"/>
        <end position="281"/>
    </location>
</feature>
<proteinExistence type="predicted"/>
<keyword evidence="1" id="KW-0732">Signal</keyword>
<evidence type="ECO:0000256" key="1">
    <source>
        <dbReference type="SAM" id="SignalP"/>
    </source>
</evidence>
<dbReference type="Proteomes" id="UP000594262">
    <property type="component" value="Unplaced"/>
</dbReference>
<dbReference type="GeneID" id="136805182"/>
<dbReference type="EnsemblMetazoa" id="CLYHEMT020115.1">
    <property type="protein sequence ID" value="CLYHEMP020115.1"/>
    <property type="gene ID" value="CLYHEMG020115"/>
</dbReference>
<dbReference type="RefSeq" id="XP_066917848.1">
    <property type="nucleotide sequence ID" value="XM_067061747.1"/>
</dbReference>
<reference evidence="2" key="1">
    <citation type="submission" date="2021-01" db="UniProtKB">
        <authorList>
            <consortium name="EnsemblMetazoa"/>
        </authorList>
    </citation>
    <scope>IDENTIFICATION</scope>
</reference>
<name>A0A7M5XB60_9CNID</name>
<evidence type="ECO:0000313" key="2">
    <source>
        <dbReference type="EnsemblMetazoa" id="CLYHEMP020115.1"/>
    </source>
</evidence>
<dbReference type="AlphaFoldDB" id="A0A7M5XB60"/>
<organism evidence="2 3">
    <name type="scientific">Clytia hemisphaerica</name>
    <dbReference type="NCBI Taxonomy" id="252671"/>
    <lineage>
        <taxon>Eukaryota</taxon>
        <taxon>Metazoa</taxon>
        <taxon>Cnidaria</taxon>
        <taxon>Hydrozoa</taxon>
        <taxon>Hydroidolina</taxon>
        <taxon>Leptothecata</taxon>
        <taxon>Obeliida</taxon>
        <taxon>Clytiidae</taxon>
        <taxon>Clytia</taxon>
    </lineage>
</organism>
<protein>
    <submittedName>
        <fullName evidence="2">Uncharacterized protein</fullName>
    </submittedName>
</protein>
<sequence length="281" mass="31545">MLRISIKVHPAIVFLYCVILIIPLSLSNAEIIGDEGENFDNEGAEGKDDDIKHSSTLSTSELAGNLTIDDWFGFFLGNTSFDDAPYVTCRLQQNLIKKFKQSVAGDQTICQIVKNCQYNITVFYSNSPPLIYEAFDKTRNKVVKGILKDYLQEILIERCCLGCNFITYIQSGQNDDKYFQNYYSGLSDHAIVAPVEFRGEEANILGHTTVPVFPHTSVYYLGLIEDLDAFALVTSLVYNSLETWPLFVTALSMAVSAGVVIWLSDQWSNEEHFPKTFPRGA</sequence>
<feature type="signal peptide" evidence="1">
    <location>
        <begin position="1"/>
        <end position="29"/>
    </location>
</feature>
<evidence type="ECO:0000313" key="3">
    <source>
        <dbReference type="Proteomes" id="UP000594262"/>
    </source>
</evidence>